<dbReference type="AlphaFoldDB" id="A0A2A6LMM6"/>
<dbReference type="GO" id="GO:0005524">
    <property type="term" value="F:ATP binding"/>
    <property type="evidence" value="ECO:0007669"/>
    <property type="project" value="UniProtKB-KW"/>
</dbReference>
<evidence type="ECO:0000256" key="2">
    <source>
        <dbReference type="ARBA" id="ARBA00005417"/>
    </source>
</evidence>
<keyword evidence="5" id="KW-0547">Nucleotide-binding</keyword>
<keyword evidence="6 12" id="KW-0067">ATP-binding</keyword>
<comment type="subcellular location">
    <subcellularLocation>
        <location evidence="1">Cell membrane</location>
        <topology evidence="1">Multi-pass membrane protein</topology>
    </subcellularLocation>
</comment>
<evidence type="ECO:0000313" key="12">
    <source>
        <dbReference type="EMBL" id="PDT43811.1"/>
    </source>
</evidence>
<feature type="transmembrane region" description="Helical" evidence="9">
    <location>
        <begin position="168"/>
        <end position="187"/>
    </location>
</feature>
<dbReference type="InterPro" id="IPR039421">
    <property type="entry name" value="Type_1_exporter"/>
</dbReference>
<evidence type="ECO:0000256" key="5">
    <source>
        <dbReference type="ARBA" id="ARBA00022741"/>
    </source>
</evidence>
<sequence>MLKKFISKSNQSLLMRLLAENFKHQAPWYGIAIGSMVVVAVMTSASAWIMRDVVNSTVVSKDIEKVFGVAVTVAIIFAVKGLATYVQSIFLSKAGNNIIAHTQRRLFEHVLRQGLSFYSIYPSSELLVRLTNNAQAVRSVIELVVTSFIRDLFSLMGLLAVMVIQQPLLSLVSAAVGPGAILGVRVLTRKVRKIMELEIASIGQIIQSVQETSTGIRIVKAFALEDFMRRRMDKYIGDVERRANSIARLEAASSPIMETLSGFAIAGVIALSGVLVLQQGNTPGELMSFITALLLAYEPAKRLARMRISLESALVGVRMMYQLADHPIELTEKNSAIPLPEGPGEIRFKDVNFSYKNGERLFQNLNVTFPAGKTTALVGPSGAGKSSIINLIMRLYDPDVGSVTVDGHDLKDVTFRSLRDRIGFVGQDTFLFSGTIKYNISLGREGASDEEIIEAAKTANAHDFIMKMPHGYDTEVGENGIKLSGGQKQRITIARAMLRNAEILIFDEATSALDSESEIQIREALARLTRKRTTIMIAHRLSTITAADNIVVMEGGQVAEQGPQGRLLSQDGVYRRLYELQLLPSA</sequence>
<dbReference type="InterPro" id="IPR003593">
    <property type="entry name" value="AAA+_ATPase"/>
</dbReference>
<dbReference type="PANTHER" id="PTHR43394">
    <property type="entry name" value="ATP-DEPENDENT PERMEASE MDL1, MITOCHONDRIAL"/>
    <property type="match status" value="1"/>
</dbReference>
<dbReference type="SUPFAM" id="SSF90123">
    <property type="entry name" value="ABC transporter transmembrane region"/>
    <property type="match status" value="1"/>
</dbReference>
<evidence type="ECO:0000256" key="6">
    <source>
        <dbReference type="ARBA" id="ARBA00022840"/>
    </source>
</evidence>
<dbReference type="FunFam" id="3.40.50.300:FF:000287">
    <property type="entry name" value="Multidrug ABC transporter ATP-binding protein"/>
    <property type="match status" value="1"/>
</dbReference>
<dbReference type="RefSeq" id="WP_097588127.1">
    <property type="nucleotide sequence ID" value="NZ_NWTC01000060.1"/>
</dbReference>
<feature type="transmembrane region" description="Helical" evidence="9">
    <location>
        <begin position="66"/>
        <end position="86"/>
    </location>
</feature>
<dbReference type="GO" id="GO:0005886">
    <property type="term" value="C:plasma membrane"/>
    <property type="evidence" value="ECO:0007669"/>
    <property type="project" value="UniProtKB-SubCell"/>
</dbReference>
<dbReference type="InterPro" id="IPR017871">
    <property type="entry name" value="ABC_transporter-like_CS"/>
</dbReference>
<reference evidence="12 13" key="1">
    <citation type="submission" date="2017-09" db="EMBL/GenBank/DDBJ databases">
        <title>Comparative genomics of rhizobia isolated from Phaseolus vulgaris in China.</title>
        <authorList>
            <person name="Tong W."/>
        </authorList>
    </citation>
    <scope>NUCLEOTIDE SEQUENCE [LARGE SCALE GENOMIC DNA]</scope>
    <source>
        <strain evidence="12 13">PCH1</strain>
    </source>
</reference>
<evidence type="ECO:0000256" key="1">
    <source>
        <dbReference type="ARBA" id="ARBA00004651"/>
    </source>
</evidence>
<dbReference type="Proteomes" id="UP000220353">
    <property type="component" value="Unassembled WGS sequence"/>
</dbReference>
<evidence type="ECO:0000256" key="9">
    <source>
        <dbReference type="SAM" id="Phobius"/>
    </source>
</evidence>
<feature type="domain" description="ABC transporter" evidence="10">
    <location>
        <begin position="346"/>
        <end position="580"/>
    </location>
</feature>
<gene>
    <name evidence="12" type="ORF">CO661_32970</name>
</gene>
<dbReference type="SMART" id="SM00382">
    <property type="entry name" value="AAA"/>
    <property type="match status" value="1"/>
</dbReference>
<dbReference type="PROSITE" id="PS00211">
    <property type="entry name" value="ABC_TRANSPORTER_1"/>
    <property type="match status" value="1"/>
</dbReference>
<evidence type="ECO:0000256" key="4">
    <source>
        <dbReference type="ARBA" id="ARBA00022692"/>
    </source>
</evidence>
<keyword evidence="4 9" id="KW-0812">Transmembrane</keyword>
<dbReference type="InterPro" id="IPR003439">
    <property type="entry name" value="ABC_transporter-like_ATP-bd"/>
</dbReference>
<dbReference type="Pfam" id="PF00005">
    <property type="entry name" value="ABC_tran"/>
    <property type="match status" value="1"/>
</dbReference>
<comment type="caution">
    <text evidence="12">The sequence shown here is derived from an EMBL/GenBank/DDBJ whole genome shotgun (WGS) entry which is preliminary data.</text>
</comment>
<protein>
    <submittedName>
        <fullName evidence="12">ABC transporter ATP-binding protein</fullName>
    </submittedName>
</protein>
<dbReference type="PROSITE" id="PS50893">
    <property type="entry name" value="ABC_TRANSPORTER_2"/>
    <property type="match status" value="1"/>
</dbReference>
<evidence type="ECO:0000256" key="7">
    <source>
        <dbReference type="ARBA" id="ARBA00022989"/>
    </source>
</evidence>
<feature type="transmembrane region" description="Helical" evidence="9">
    <location>
        <begin position="256"/>
        <end position="277"/>
    </location>
</feature>
<dbReference type="CDD" id="cd18552">
    <property type="entry name" value="ABC_6TM_MsbA_like"/>
    <property type="match status" value="1"/>
</dbReference>
<keyword evidence="7 9" id="KW-1133">Transmembrane helix</keyword>
<dbReference type="Pfam" id="PF00664">
    <property type="entry name" value="ABC_membrane"/>
    <property type="match status" value="1"/>
</dbReference>
<name>A0A2A6LMM6_RHIFR</name>
<dbReference type="PANTHER" id="PTHR43394:SF1">
    <property type="entry name" value="ATP-BINDING CASSETTE SUB-FAMILY B MEMBER 10, MITOCHONDRIAL"/>
    <property type="match status" value="1"/>
</dbReference>
<evidence type="ECO:0000259" key="11">
    <source>
        <dbReference type="PROSITE" id="PS50929"/>
    </source>
</evidence>
<dbReference type="EMBL" id="NWTC01000060">
    <property type="protein sequence ID" value="PDT43811.1"/>
    <property type="molecule type" value="Genomic_DNA"/>
</dbReference>
<evidence type="ECO:0000256" key="3">
    <source>
        <dbReference type="ARBA" id="ARBA00022448"/>
    </source>
</evidence>
<feature type="domain" description="ABC transmembrane type-1" evidence="11">
    <location>
        <begin position="31"/>
        <end position="312"/>
    </location>
</feature>
<dbReference type="GO" id="GO:0015421">
    <property type="term" value="F:ABC-type oligopeptide transporter activity"/>
    <property type="evidence" value="ECO:0007669"/>
    <property type="project" value="TreeGrafter"/>
</dbReference>
<dbReference type="PROSITE" id="PS50929">
    <property type="entry name" value="ABC_TM1F"/>
    <property type="match status" value="1"/>
</dbReference>
<organism evidence="12 13">
    <name type="scientific">Rhizobium fredii</name>
    <name type="common">Sinorhizobium fredii</name>
    <dbReference type="NCBI Taxonomy" id="380"/>
    <lineage>
        <taxon>Bacteria</taxon>
        <taxon>Pseudomonadati</taxon>
        <taxon>Pseudomonadota</taxon>
        <taxon>Alphaproteobacteria</taxon>
        <taxon>Hyphomicrobiales</taxon>
        <taxon>Rhizobiaceae</taxon>
        <taxon>Sinorhizobium/Ensifer group</taxon>
        <taxon>Sinorhizobium</taxon>
    </lineage>
</organism>
<accession>A0A2A6LMM6</accession>
<evidence type="ECO:0000259" key="10">
    <source>
        <dbReference type="PROSITE" id="PS50893"/>
    </source>
</evidence>
<feature type="transmembrane region" description="Helical" evidence="9">
    <location>
        <begin position="26"/>
        <end position="50"/>
    </location>
</feature>
<dbReference type="InterPro" id="IPR027417">
    <property type="entry name" value="P-loop_NTPase"/>
</dbReference>
<evidence type="ECO:0000256" key="8">
    <source>
        <dbReference type="ARBA" id="ARBA00023136"/>
    </source>
</evidence>
<keyword evidence="3" id="KW-0813">Transport</keyword>
<evidence type="ECO:0000313" key="13">
    <source>
        <dbReference type="Proteomes" id="UP000220353"/>
    </source>
</evidence>
<comment type="similarity">
    <text evidence="2">Belongs to the ABC transporter superfamily.</text>
</comment>
<keyword evidence="8 9" id="KW-0472">Membrane</keyword>
<dbReference type="SUPFAM" id="SSF52540">
    <property type="entry name" value="P-loop containing nucleoside triphosphate hydrolases"/>
    <property type="match status" value="1"/>
</dbReference>
<dbReference type="Gene3D" id="3.40.50.300">
    <property type="entry name" value="P-loop containing nucleotide triphosphate hydrolases"/>
    <property type="match status" value="1"/>
</dbReference>
<dbReference type="GO" id="GO:0016887">
    <property type="term" value="F:ATP hydrolysis activity"/>
    <property type="evidence" value="ECO:0007669"/>
    <property type="project" value="InterPro"/>
</dbReference>
<dbReference type="Gene3D" id="1.20.1560.10">
    <property type="entry name" value="ABC transporter type 1, transmembrane domain"/>
    <property type="match status" value="1"/>
</dbReference>
<proteinExistence type="inferred from homology"/>
<dbReference type="InterPro" id="IPR011527">
    <property type="entry name" value="ABC1_TM_dom"/>
</dbReference>
<dbReference type="InterPro" id="IPR036640">
    <property type="entry name" value="ABC1_TM_sf"/>
</dbReference>